<dbReference type="EMBL" id="LAZR01006943">
    <property type="protein sequence ID" value="KKM88554.1"/>
    <property type="molecule type" value="Genomic_DNA"/>
</dbReference>
<evidence type="ECO:0000313" key="1">
    <source>
        <dbReference type="EMBL" id="KKM88554.1"/>
    </source>
</evidence>
<gene>
    <name evidence="1" type="ORF">LCGC14_1257520</name>
</gene>
<name>A0A0F9L1I2_9ZZZZ</name>
<sequence>MNIITEDFKMNYFLTVKFEDGETNIYVGKEYFIYCK</sequence>
<protein>
    <submittedName>
        <fullName evidence="1">Uncharacterized protein</fullName>
    </submittedName>
</protein>
<comment type="caution">
    <text evidence="1">The sequence shown here is derived from an EMBL/GenBank/DDBJ whole genome shotgun (WGS) entry which is preliminary data.</text>
</comment>
<dbReference type="AlphaFoldDB" id="A0A0F9L1I2"/>
<accession>A0A0F9L1I2</accession>
<reference evidence="1" key="1">
    <citation type="journal article" date="2015" name="Nature">
        <title>Complex archaea that bridge the gap between prokaryotes and eukaryotes.</title>
        <authorList>
            <person name="Spang A."/>
            <person name="Saw J.H."/>
            <person name="Jorgensen S.L."/>
            <person name="Zaremba-Niedzwiedzka K."/>
            <person name="Martijn J."/>
            <person name="Lind A.E."/>
            <person name="van Eijk R."/>
            <person name="Schleper C."/>
            <person name="Guy L."/>
            <person name="Ettema T.J."/>
        </authorList>
    </citation>
    <scope>NUCLEOTIDE SEQUENCE</scope>
</reference>
<proteinExistence type="predicted"/>
<organism evidence="1">
    <name type="scientific">marine sediment metagenome</name>
    <dbReference type="NCBI Taxonomy" id="412755"/>
    <lineage>
        <taxon>unclassified sequences</taxon>
        <taxon>metagenomes</taxon>
        <taxon>ecological metagenomes</taxon>
    </lineage>
</organism>